<protein>
    <recommendedName>
        <fullName evidence="3">Methyltransferase type 11 domain-containing protein</fullName>
    </recommendedName>
</protein>
<sequence>MINQKCAICEKNNFEILYKENFDIKKINSRVFSARRLPDRIHYQMVRCKNCDLVYSTPILEYEKLEKLYAKSFTAYDEHLENLKETYGYYLKELDKLRNSKLETLNPKQYQNSNDRNTKRFENLKLKNSNLFRISDLEFSISNKLKLLEIGCGNGFFLEEAKRQGYDVYGVEPGKPSVEKARSDIKKNIKNDIFKPKMFKKNSFDVICCFQTFDHIPNPNDILAECHKVLRKGGLMLFFNHDVGAWQNQLMGEKSPIIDIEHTYLFDKNTMRQIFEKHKFKVLEVKSSFNIHHLSYWLHLFPIPNSLKIPLIKLLDKTGIGRIKLKFNPGNLVLFAKK</sequence>
<dbReference type="CDD" id="cd02440">
    <property type="entry name" value="AdoMet_MTases"/>
    <property type="match status" value="1"/>
</dbReference>
<dbReference type="PANTHER" id="PTHR43861">
    <property type="entry name" value="TRANS-ACONITATE 2-METHYLTRANSFERASE-RELATED"/>
    <property type="match status" value="1"/>
</dbReference>
<organism evidence="1 2">
    <name type="scientific">Candidatus Roizmanbacteria bacterium RIFCSPLOWO2_01_FULL_35_13</name>
    <dbReference type="NCBI Taxonomy" id="1802055"/>
    <lineage>
        <taxon>Bacteria</taxon>
        <taxon>Candidatus Roizmaniibacteriota</taxon>
    </lineage>
</organism>
<dbReference type="STRING" id="1802055.A3A74_00480"/>
<name>A0A1F7IBC9_9BACT</name>
<reference evidence="1 2" key="1">
    <citation type="journal article" date="2016" name="Nat. Commun.">
        <title>Thousands of microbial genomes shed light on interconnected biogeochemical processes in an aquifer system.</title>
        <authorList>
            <person name="Anantharaman K."/>
            <person name="Brown C.T."/>
            <person name="Hug L.A."/>
            <person name="Sharon I."/>
            <person name="Castelle C.J."/>
            <person name="Probst A.J."/>
            <person name="Thomas B.C."/>
            <person name="Singh A."/>
            <person name="Wilkins M.J."/>
            <person name="Karaoz U."/>
            <person name="Brodie E.L."/>
            <person name="Williams K.H."/>
            <person name="Hubbard S.S."/>
            <person name="Banfield J.F."/>
        </authorList>
    </citation>
    <scope>NUCLEOTIDE SEQUENCE [LARGE SCALE GENOMIC DNA]</scope>
</reference>
<dbReference type="EMBL" id="MGAF01000028">
    <property type="protein sequence ID" value="OGK40662.1"/>
    <property type="molecule type" value="Genomic_DNA"/>
</dbReference>
<dbReference type="Pfam" id="PF13489">
    <property type="entry name" value="Methyltransf_23"/>
    <property type="match status" value="1"/>
</dbReference>
<accession>A0A1F7IBC9</accession>
<gene>
    <name evidence="1" type="ORF">A3A74_00480</name>
</gene>
<dbReference type="Gene3D" id="3.40.50.150">
    <property type="entry name" value="Vaccinia Virus protein VP39"/>
    <property type="match status" value="1"/>
</dbReference>
<proteinExistence type="predicted"/>
<dbReference type="InterPro" id="IPR029063">
    <property type="entry name" value="SAM-dependent_MTases_sf"/>
</dbReference>
<dbReference type="AlphaFoldDB" id="A0A1F7IBC9"/>
<dbReference type="Proteomes" id="UP000179270">
    <property type="component" value="Unassembled WGS sequence"/>
</dbReference>
<evidence type="ECO:0000313" key="2">
    <source>
        <dbReference type="Proteomes" id="UP000179270"/>
    </source>
</evidence>
<comment type="caution">
    <text evidence="1">The sequence shown here is derived from an EMBL/GenBank/DDBJ whole genome shotgun (WGS) entry which is preliminary data.</text>
</comment>
<dbReference type="PANTHER" id="PTHR43861:SF6">
    <property type="entry name" value="METHYLTRANSFERASE TYPE 11"/>
    <property type="match status" value="1"/>
</dbReference>
<evidence type="ECO:0000313" key="1">
    <source>
        <dbReference type="EMBL" id="OGK40662.1"/>
    </source>
</evidence>
<evidence type="ECO:0008006" key="3">
    <source>
        <dbReference type="Google" id="ProtNLM"/>
    </source>
</evidence>
<dbReference type="SUPFAM" id="SSF53335">
    <property type="entry name" value="S-adenosyl-L-methionine-dependent methyltransferases"/>
    <property type="match status" value="1"/>
</dbReference>